<organism evidence="1 2">
    <name type="scientific">Colletotrichum gloeosporioides (strain Cg-14)</name>
    <name type="common">Anthracnose fungus</name>
    <name type="synonym">Glomerella cingulata</name>
    <dbReference type="NCBI Taxonomy" id="1237896"/>
    <lineage>
        <taxon>Eukaryota</taxon>
        <taxon>Fungi</taxon>
        <taxon>Dikarya</taxon>
        <taxon>Ascomycota</taxon>
        <taxon>Pezizomycotina</taxon>
        <taxon>Sordariomycetes</taxon>
        <taxon>Hypocreomycetidae</taxon>
        <taxon>Glomerellales</taxon>
        <taxon>Glomerellaceae</taxon>
        <taxon>Colletotrichum</taxon>
        <taxon>Colletotrichum gloeosporioides species complex</taxon>
    </lineage>
</organism>
<dbReference type="EMBL" id="AMYD01000714">
    <property type="protein sequence ID" value="EQB56551.1"/>
    <property type="molecule type" value="Genomic_DNA"/>
</dbReference>
<reference evidence="2" key="1">
    <citation type="journal article" date="2013" name="Mol. Plant Microbe Interact.">
        <title>Global aspects of pacC regulation of pathogenicity genes in Colletotrichum gloeosporioides as revealed by transcriptome analysis.</title>
        <authorList>
            <person name="Alkan N."/>
            <person name="Meng X."/>
            <person name="Friedlander G."/>
            <person name="Reuveni E."/>
            <person name="Sukno S."/>
            <person name="Sherman A."/>
            <person name="Thon M."/>
            <person name="Fluhr R."/>
            <person name="Prusky D."/>
        </authorList>
    </citation>
    <scope>NUCLEOTIDE SEQUENCE [LARGE SCALE GENOMIC DNA]</scope>
    <source>
        <strain evidence="2">Cg-14</strain>
    </source>
</reference>
<dbReference type="HOGENOM" id="CLU_1959394_0_0_1"/>
<evidence type="ECO:0000313" key="2">
    <source>
        <dbReference type="Proteomes" id="UP000015530"/>
    </source>
</evidence>
<gene>
    <name evidence="1" type="ORF">CGLO_03436</name>
</gene>
<protein>
    <submittedName>
        <fullName evidence="1">Uncharacterized protein</fullName>
    </submittedName>
</protein>
<dbReference type="AlphaFoldDB" id="T0LYB1"/>
<sequence length="128" mass="13456">MIHRKTPGIFFQVTRLTRLIAITQSASELASVGRERDAPKFPSLSYSHDAVLRIFGLPPVANPAAAEVTDIVRKRTSSSTRAASTHNPSVSATLSKLVGEASSGLSYPSGHVVGTGISSSRTGSFSCQ</sequence>
<evidence type="ECO:0000313" key="1">
    <source>
        <dbReference type="EMBL" id="EQB56551.1"/>
    </source>
</evidence>
<dbReference type="Proteomes" id="UP000015530">
    <property type="component" value="Unassembled WGS sequence"/>
</dbReference>
<name>T0LYB1_COLGC</name>
<accession>T0LYB1</accession>
<comment type="caution">
    <text evidence="1">The sequence shown here is derived from an EMBL/GenBank/DDBJ whole genome shotgun (WGS) entry which is preliminary data.</text>
</comment>
<proteinExistence type="predicted"/>